<dbReference type="PANTHER" id="PTHR37984">
    <property type="entry name" value="PROTEIN CBG26694"/>
    <property type="match status" value="1"/>
</dbReference>
<feature type="compositionally biased region" description="Basic and acidic residues" evidence="2">
    <location>
        <begin position="1408"/>
        <end position="1418"/>
    </location>
</feature>
<evidence type="ECO:0000256" key="2">
    <source>
        <dbReference type="SAM" id="MobiDB-lite"/>
    </source>
</evidence>
<organism evidence="5 6">
    <name type="scientific">Durusdinium trenchii</name>
    <dbReference type="NCBI Taxonomy" id="1381693"/>
    <lineage>
        <taxon>Eukaryota</taxon>
        <taxon>Sar</taxon>
        <taxon>Alveolata</taxon>
        <taxon>Dinophyceae</taxon>
        <taxon>Suessiales</taxon>
        <taxon>Symbiodiniaceae</taxon>
        <taxon>Durusdinium</taxon>
    </lineage>
</organism>
<feature type="compositionally biased region" description="Basic and acidic residues" evidence="2">
    <location>
        <begin position="1437"/>
        <end position="1451"/>
    </location>
</feature>
<dbReference type="SUPFAM" id="SSF57756">
    <property type="entry name" value="Retrovirus zinc finger-like domains"/>
    <property type="match status" value="1"/>
</dbReference>
<feature type="domain" description="Integrase catalytic" evidence="4">
    <location>
        <begin position="1074"/>
        <end position="1242"/>
    </location>
</feature>
<feature type="region of interest" description="Disordered" evidence="2">
    <location>
        <begin position="1"/>
        <end position="21"/>
    </location>
</feature>
<feature type="compositionally biased region" description="Low complexity" evidence="2">
    <location>
        <begin position="1465"/>
        <end position="1476"/>
    </location>
</feature>
<keyword evidence="1" id="KW-0862">Zinc</keyword>
<dbReference type="InterPro" id="IPR012337">
    <property type="entry name" value="RNaseH-like_sf"/>
</dbReference>
<name>A0ABP0LMM2_9DINO</name>
<dbReference type="InterPro" id="IPR050951">
    <property type="entry name" value="Retrovirus_Pol_polyprotein"/>
</dbReference>
<reference evidence="5 6" key="1">
    <citation type="submission" date="2024-02" db="EMBL/GenBank/DDBJ databases">
        <authorList>
            <person name="Chen Y."/>
            <person name="Shah S."/>
            <person name="Dougan E. K."/>
            <person name="Thang M."/>
            <person name="Chan C."/>
        </authorList>
    </citation>
    <scope>NUCLEOTIDE SEQUENCE [LARGE SCALE GENOMIC DNA]</scope>
</reference>
<sequence>MGAPPTFGVEPQRGHVAHTAPNLGAGAPVTGPLNAANLWHQLDATAAPPSAPSISSAFEMLGKPVHRPAATTVDPQETMMKALTAALSGDRKNLPSWSGDIATLRPWLRQLMLWEVDNNVPKHKWGLKLMQAFGEQSPPRRIAETIDLAILTSESGYSAILSAIMVKYGPYLEAAGPASIETFFYGTERNRNENLSTYIAAKEVALQELESHLGEKLPSRIAGRILLKHANLSDAQKEAMAVRYNALLSFDQAAAALRPLDRPDALVQKVTKTYLTAQDYGGDEDEEEEELLPADAEEPEDEEGPESDGQGNMTFLMFDPQEEYTEEEATYIWAYNSAYKDVRRELQARRKVRQFFKKGNTPPVQKKGKNKGFQRRGFGKGRNSAGGAGRGRGQARGTPDELLARTKCFSCGGLGHMSRDCPHQETPQTFFVHSGSSSQSRIYAVNVKAEVQRQLDVFAGVRTDDCEGVVDTAAEEAVIGSSAMSRLRAALAKFGLQPIPAEGTTATCAGIGGSATICGVFDVPAGIARTNGLLRVTEIADAGAFETPFLLPISYIELVGGVIDAGKNTFSIRGGKKTPMRRLRVRRRRMTSGVRPAQHRTKSRHQETMEREHLTEQYAHRAAQCQACWPMSKWCRPEPEVKGPGNHVYHEHYEGGGSWKRFDHSYHDHASANLHWLGSQVELDDPSDTSASNSLLGLSRSTTATFALNASLSELGRTDFEGAPKTLGRKDRQCVVYHAVRYLDHVGEVYSPPRVCEEARRQGLRAKLSLDLTNGWDFRLEEAERNVHMDYSVELAEEQANEGRFFILEQPAPPCTSWQQPSLHRLCQRPDVTQIALDQCRFELRAMRGPFKGMRVKKPTCLATNIEGLGEHVEKKCSKNHHHGMLLGGSAQDAAIYTPSFVKALVNGIKAALGHSALKPKESHRQWYQWGQSLGHIAREEAYDLVELEREIEETYGNHAMSWPTAVGEERDEEEEDMPDAVSDLRRQLRTFEDNPRLQEAMEKVETFENVGVGAFALDPKLRKEVHRVHRNFGHPSREIFLRALRNLGVRDDILSWTKEHFRCSTCEARPRPSPARPGHLMRALEFNQVVGIDLCFLEAYGLQNIILNMLCWGTNFQQASLCRDKSADEVLNVFMNEWIKHYGPPVLLVMDRGKEFDNFKFQELVGGQGTALHYTDPESPWQNSRTERAGGILKEKIQATLEETCARFQELALVVSEVVASRNRFMDRHGFSPMQRVFGKSLRLPASLLATDTMDRELTAAAASDPLHRAWEIREAAMKEWMKKQDQGALKRALKANSRTADLKDLRPGTWVYVFRDSPSYRGWVGPGVLISPDVHDRSLWVSMCGRLWKAAREQLRPATPEEELGAELVVELTREMLDKLHKKEGHNQIAYQDVTAETFPSEEDLETSRRHLRISEQDNTADGIADDEYSPSLPMERETTNDSTQHPEGEADVDMELDSDGATTTPPQLSQPPSRRVSIRTDHNEDAPMLPPIAEGHEPNPTEHTSPVDMAIGEPATSAPRTTIRVDEGPHGTMQFGPAPSNARNRYTPYQEVPETPPVGYTPPARRTTMPFPFDGAQPSLPPPPGASFYIEVVDFDKDEDLKQLGSKTPFIGATWKFNREQGRRTLLPRVRSHGTFSSSQAEASFCSKDRCMYVSKAKSSFGQIEFSKLPEEEKVKFRKARIKEVDRLIKNKAVRALSIEDSIAFEEQWPEQVINSRFVDRFKPKDVSPEKIENYKKKAIDEGHLEALALEENQQNPKSRLCVIGWENPQIMEVERSVYGLVSGPSWWRRSLLKLATETLGYEVNKYDRCILTLPAPGPPGNPPTMGFMVIEVDDIAEAGGPEHQKLMQRMEGLLTFGKVDNLQSEHGSNYAGRRLKQRKDFSFELDMDEFIYTRLQPIPMTRKVLKKDAARVPLTETEKSQLRGLIASLNWLAREGRPDAASAASILASSFPEPKAMHLLAANDVVRHVKTYPIKLVIHAIEESRLRNLLISDSAFDTSGQERSQHGWLMGFTNDKLNVGEEAPVSLMQWRSKRLRRKGASSLLCEAISMSAATGALERQDAFMESIRFSHFQPRSRQRSEDEKLAAMGKATVIASESESYLDPHSIVVMDAKSLYDALNSDQSHGEDERSALEIAIIKESLSIVGGRARWLPHNFNPADSLTKLDGAHTEPLLRMLRTNRLRIEAEQEDVASDVLLVVATAAAILPVILRIIVMWWLKDKSEDPTHMTVKGGEASYHLSQLVDGGGTRSLGVSTTTTESIVNSGTLEHVRKSIELVKKKQTTVVEKTYDDWGQVVERTIQTEETETENIAYSLDMTKSRVEKVMRGQPDDHELHGLAAVPEDDEPHVIEVGDESIDFADFVAPGEQIYSSVL</sequence>
<dbReference type="Gene3D" id="4.10.60.10">
    <property type="entry name" value="Zinc finger, CCHC-type"/>
    <property type="match status" value="1"/>
</dbReference>
<feature type="region of interest" description="Disordered" evidence="2">
    <location>
        <begin position="588"/>
        <end position="610"/>
    </location>
</feature>
<evidence type="ECO:0000313" key="6">
    <source>
        <dbReference type="Proteomes" id="UP001642464"/>
    </source>
</evidence>
<dbReference type="Proteomes" id="UP001642464">
    <property type="component" value="Unassembled WGS sequence"/>
</dbReference>
<accession>A0ABP0LMM2</accession>
<dbReference type="InterPro" id="IPR001878">
    <property type="entry name" value="Znf_CCHC"/>
</dbReference>
<proteinExistence type="predicted"/>
<keyword evidence="6" id="KW-1185">Reference proteome</keyword>
<evidence type="ECO:0000259" key="4">
    <source>
        <dbReference type="PROSITE" id="PS50994"/>
    </source>
</evidence>
<protein>
    <submittedName>
        <fullName evidence="5">Copia protein</fullName>
    </submittedName>
</protein>
<feature type="region of interest" description="Disordered" evidence="2">
    <location>
        <begin position="277"/>
        <end position="313"/>
    </location>
</feature>
<feature type="compositionally biased region" description="Acidic residues" evidence="2">
    <location>
        <begin position="1452"/>
        <end position="1461"/>
    </location>
</feature>
<dbReference type="EMBL" id="CAXAMM010017136">
    <property type="protein sequence ID" value="CAK9040467.1"/>
    <property type="molecule type" value="Genomic_DNA"/>
</dbReference>
<evidence type="ECO:0000259" key="3">
    <source>
        <dbReference type="PROSITE" id="PS50158"/>
    </source>
</evidence>
<keyword evidence="1" id="KW-0863">Zinc-finger</keyword>
<keyword evidence="1" id="KW-0479">Metal-binding</keyword>
<comment type="caution">
    <text evidence="5">The sequence shown here is derived from an EMBL/GenBank/DDBJ whole genome shotgun (WGS) entry which is preliminary data.</text>
</comment>
<dbReference type="PROSITE" id="PS50158">
    <property type="entry name" value="ZF_CCHC"/>
    <property type="match status" value="1"/>
</dbReference>
<dbReference type="PANTHER" id="PTHR37984:SF5">
    <property type="entry name" value="PROTEIN NYNRIN-LIKE"/>
    <property type="match status" value="1"/>
</dbReference>
<dbReference type="PROSITE" id="PS50994">
    <property type="entry name" value="INTEGRASE"/>
    <property type="match status" value="1"/>
</dbReference>
<evidence type="ECO:0000313" key="5">
    <source>
        <dbReference type="EMBL" id="CAK9040467.1"/>
    </source>
</evidence>
<evidence type="ECO:0000256" key="1">
    <source>
        <dbReference type="PROSITE-ProRule" id="PRU00047"/>
    </source>
</evidence>
<dbReference type="InterPro" id="IPR036397">
    <property type="entry name" value="RNaseH_sf"/>
</dbReference>
<dbReference type="Gene3D" id="3.30.420.10">
    <property type="entry name" value="Ribonuclease H-like superfamily/Ribonuclease H"/>
    <property type="match status" value="1"/>
</dbReference>
<dbReference type="InterPro" id="IPR036875">
    <property type="entry name" value="Znf_CCHC_sf"/>
</dbReference>
<feature type="region of interest" description="Disordered" evidence="2">
    <location>
        <begin position="1393"/>
        <end position="1585"/>
    </location>
</feature>
<feature type="domain" description="CCHC-type" evidence="3">
    <location>
        <begin position="407"/>
        <end position="422"/>
    </location>
</feature>
<feature type="compositionally biased region" description="Gly residues" evidence="2">
    <location>
        <begin position="384"/>
        <end position="394"/>
    </location>
</feature>
<feature type="region of interest" description="Disordered" evidence="2">
    <location>
        <begin position="359"/>
        <end position="399"/>
    </location>
</feature>
<gene>
    <name evidence="5" type="ORF">SCF082_LOCUS23536</name>
</gene>
<feature type="compositionally biased region" description="Basic residues" evidence="2">
    <location>
        <begin position="366"/>
        <end position="379"/>
    </location>
</feature>
<feature type="compositionally biased region" description="Acidic residues" evidence="2">
    <location>
        <begin position="281"/>
        <end position="306"/>
    </location>
</feature>
<dbReference type="SUPFAM" id="SSF53098">
    <property type="entry name" value="Ribonuclease H-like"/>
    <property type="match status" value="1"/>
</dbReference>
<dbReference type="InterPro" id="IPR001584">
    <property type="entry name" value="Integrase_cat-core"/>
</dbReference>
<dbReference type="Pfam" id="PF00098">
    <property type="entry name" value="zf-CCHC"/>
    <property type="match status" value="1"/>
</dbReference>
<dbReference type="SMART" id="SM00343">
    <property type="entry name" value="ZnF_C2HC"/>
    <property type="match status" value="1"/>
</dbReference>